<feature type="chain" id="PRO_5046312942" description="Phosphate-binding protein" evidence="5">
    <location>
        <begin position="36"/>
        <end position="372"/>
    </location>
</feature>
<accession>A0ABT7LZD6</accession>
<evidence type="ECO:0000256" key="2">
    <source>
        <dbReference type="ARBA" id="ARBA00022448"/>
    </source>
</evidence>
<evidence type="ECO:0000313" key="8">
    <source>
        <dbReference type="Proteomes" id="UP001230986"/>
    </source>
</evidence>
<evidence type="ECO:0000256" key="4">
    <source>
        <dbReference type="PIRNR" id="PIRNR002756"/>
    </source>
</evidence>
<evidence type="ECO:0000256" key="3">
    <source>
        <dbReference type="ARBA" id="ARBA00022592"/>
    </source>
</evidence>
<keyword evidence="2 4" id="KW-0813">Transport</keyword>
<dbReference type="InterPro" id="IPR050962">
    <property type="entry name" value="Phosphate-bind_PstS"/>
</dbReference>
<name>A0ABT7LZD6_9CYAN</name>
<dbReference type="PANTHER" id="PTHR42996">
    <property type="entry name" value="PHOSPHATE-BINDING PROTEIN PSTS"/>
    <property type="match status" value="1"/>
</dbReference>
<dbReference type="NCBIfam" id="TIGR00975">
    <property type="entry name" value="3a0107s03"/>
    <property type="match status" value="1"/>
</dbReference>
<comment type="similarity">
    <text evidence="1 4">Belongs to the PstS family.</text>
</comment>
<organism evidence="7 8">
    <name type="scientific">Geitlerinema calcuttense NRMC-F 0142</name>
    <dbReference type="NCBI Taxonomy" id="2922238"/>
    <lineage>
        <taxon>Bacteria</taxon>
        <taxon>Bacillati</taxon>
        <taxon>Cyanobacteriota</taxon>
        <taxon>Cyanophyceae</taxon>
        <taxon>Geitlerinematales</taxon>
        <taxon>Geitlerinemataceae</taxon>
        <taxon>Geitlerinema</taxon>
    </lineage>
</organism>
<gene>
    <name evidence="7" type="primary">pstS</name>
    <name evidence="7" type="ORF">QQ055_06745</name>
</gene>
<evidence type="ECO:0000313" key="7">
    <source>
        <dbReference type="EMBL" id="MDL5057164.1"/>
    </source>
</evidence>
<dbReference type="Pfam" id="PF12849">
    <property type="entry name" value="PBP_like_2"/>
    <property type="match status" value="1"/>
</dbReference>
<reference evidence="7 8" key="1">
    <citation type="submission" date="2023-06" db="EMBL/GenBank/DDBJ databases">
        <title>Whole genome sequence of Oscillatoria calcuttensis NRMC-F 0142.</title>
        <authorList>
            <person name="Shakena Fathima T."/>
            <person name="Muralitharan G."/>
            <person name="Thajuddin N."/>
        </authorList>
    </citation>
    <scope>NUCLEOTIDE SEQUENCE [LARGE SCALE GENOMIC DNA]</scope>
    <source>
        <strain evidence="7 8">NRMC-F 0142</strain>
    </source>
</reference>
<dbReference type="Proteomes" id="UP001230986">
    <property type="component" value="Unassembled WGS sequence"/>
</dbReference>
<keyword evidence="8" id="KW-1185">Reference proteome</keyword>
<protein>
    <recommendedName>
        <fullName evidence="4">Phosphate-binding protein</fullName>
    </recommendedName>
</protein>
<dbReference type="SUPFAM" id="SSF53850">
    <property type="entry name" value="Periplasmic binding protein-like II"/>
    <property type="match status" value="1"/>
</dbReference>
<proteinExistence type="inferred from homology"/>
<sequence>MRLRLNSLNPTRLAATSLSAVALAFSVTACGPRTAETPTPGTATTQGGGSGQTVTLSGAGASFPAPLYQRWFAAYNQDVDRNVQVSYQSVGSGAGLEQYINGTVDFGASDAPIQGDRLKSFQDKYSAEPIQIPMAAGAVVLAYNLPGFDNLRLSREAYCGIVEGRVTRWNDPLIAQQNPGQNLPDQPITFAHRSDGSGTTFIFVNHIDAACPNWPAGVGTSVNWPTGVGGQGNEGVAAQIQQNEGTIGYIEYAYAKLNNIQMAELQNRSGNFIFPSAESAAATFEGVEIPEDFGLTVPDPENAQAFPIAGLTWIMIYPQYQDAAKWNTLQNVLTWALTDGRPIAEELGYIPMPDTIVQRIQQVMSEVQTQSQ</sequence>
<dbReference type="PIRSF" id="PIRSF002756">
    <property type="entry name" value="PstS"/>
    <property type="match status" value="1"/>
</dbReference>
<dbReference type="EMBL" id="JASVEJ010000025">
    <property type="protein sequence ID" value="MDL5057164.1"/>
    <property type="molecule type" value="Genomic_DNA"/>
</dbReference>
<feature type="domain" description="PBP" evidence="6">
    <location>
        <begin position="51"/>
        <end position="336"/>
    </location>
</feature>
<evidence type="ECO:0000256" key="1">
    <source>
        <dbReference type="ARBA" id="ARBA00008725"/>
    </source>
</evidence>
<evidence type="ECO:0000259" key="6">
    <source>
        <dbReference type="Pfam" id="PF12849"/>
    </source>
</evidence>
<dbReference type="PROSITE" id="PS51257">
    <property type="entry name" value="PROKAR_LIPOPROTEIN"/>
    <property type="match status" value="1"/>
</dbReference>
<dbReference type="Gene3D" id="3.40.190.10">
    <property type="entry name" value="Periplasmic binding protein-like II"/>
    <property type="match status" value="2"/>
</dbReference>
<dbReference type="RefSeq" id="WP_286004409.1">
    <property type="nucleotide sequence ID" value="NZ_JASVEJ010000025.1"/>
</dbReference>
<dbReference type="InterPro" id="IPR024370">
    <property type="entry name" value="PBP_domain"/>
</dbReference>
<evidence type="ECO:0000256" key="5">
    <source>
        <dbReference type="SAM" id="SignalP"/>
    </source>
</evidence>
<dbReference type="InterPro" id="IPR005673">
    <property type="entry name" value="ABC_phos-bd_PstS"/>
</dbReference>
<keyword evidence="3 4" id="KW-0592">Phosphate transport</keyword>
<comment type="caution">
    <text evidence="7">The sequence shown here is derived from an EMBL/GenBank/DDBJ whole genome shotgun (WGS) entry which is preliminary data.</text>
</comment>
<dbReference type="PANTHER" id="PTHR42996:SF1">
    <property type="entry name" value="PHOSPHATE-BINDING PROTEIN PSTS"/>
    <property type="match status" value="1"/>
</dbReference>
<feature type="signal peptide" evidence="5">
    <location>
        <begin position="1"/>
        <end position="35"/>
    </location>
</feature>
<keyword evidence="5" id="KW-0732">Signal</keyword>
<dbReference type="CDD" id="cd13565">
    <property type="entry name" value="PBP2_PstS"/>
    <property type="match status" value="1"/>
</dbReference>